<organism evidence="3 4">
    <name type="scientific">Qipengyuania pacifica</name>
    <dbReference type="NCBI Taxonomy" id="2860199"/>
    <lineage>
        <taxon>Bacteria</taxon>
        <taxon>Pseudomonadati</taxon>
        <taxon>Pseudomonadota</taxon>
        <taxon>Alphaproteobacteria</taxon>
        <taxon>Sphingomonadales</taxon>
        <taxon>Erythrobacteraceae</taxon>
        <taxon>Qipengyuania</taxon>
    </lineage>
</organism>
<dbReference type="InterPro" id="IPR043519">
    <property type="entry name" value="NT_sf"/>
</dbReference>
<proteinExistence type="predicted"/>
<protein>
    <submittedName>
        <fullName evidence="3">Nucleotidyltransferase</fullName>
    </submittedName>
</protein>
<sequence>MRKDRFNALFRAHVRDHLSPTPGERDFVSDVYEAVQDVLGARKSLQIGSYPRFTAITPLHDLDVLYILGAWDPAQHDPNEALADLEQALRTTFKNPSRYSVTFARQTHSVTLSFVEAERVVFGVDIVPAYTNGRNEFGGDCYVVPEVVLRPHRERAQLRENVSRGTRDMRWIQSDPRGYITAASNLNTQNGDFRKAVKFAKGWRHSCKEADDNFPLKSFHVEQAITQWVLQNPTSTLFDMVFEFFVRLPDFLRYPQLPDRADPSSNIDAYVAELDERAVRNVIEARDGFLVALEDFEEGDDVAALLACDHRKRVGSAESFLFDQRIPMLTEHDFSIVGEVPQASGFRGFVLDALGLIPVDRKIHFRLGRDAPAADLYKWKVRNDDGAPQPRGEITDHRTLRDPEHTKYRGSHLVECFAILDEVCIGRGRQNVVLGSLRSN</sequence>
<comment type="caution">
    <text evidence="3">The sequence shown here is derived from an EMBL/GenBank/DDBJ whole genome shotgun (WGS) entry which is preliminary data.</text>
</comment>
<keyword evidence="1" id="KW-0051">Antiviral defense</keyword>
<evidence type="ECO:0000313" key="4">
    <source>
        <dbReference type="Proteomes" id="UP000776651"/>
    </source>
</evidence>
<dbReference type="InterPro" id="IPR006116">
    <property type="entry name" value="NT_2-5OAS_ClassI-CCAase"/>
</dbReference>
<evidence type="ECO:0000313" key="3">
    <source>
        <dbReference type="EMBL" id="MBX7488732.1"/>
    </source>
</evidence>
<dbReference type="Proteomes" id="UP000776651">
    <property type="component" value="Unassembled WGS sequence"/>
</dbReference>
<gene>
    <name evidence="3" type="ORF">K3177_09410</name>
</gene>
<evidence type="ECO:0000259" key="2">
    <source>
        <dbReference type="Pfam" id="PF18134"/>
    </source>
</evidence>
<evidence type="ECO:0000256" key="1">
    <source>
        <dbReference type="ARBA" id="ARBA00023118"/>
    </source>
</evidence>
<keyword evidence="4" id="KW-1185">Reference proteome</keyword>
<accession>A0ABS7JJM7</accession>
<dbReference type="SUPFAM" id="SSF81301">
    <property type="entry name" value="Nucleotidyltransferase"/>
    <property type="match status" value="1"/>
</dbReference>
<dbReference type="CDD" id="cd05400">
    <property type="entry name" value="NT_2-5OAS_ClassI-CCAase"/>
    <property type="match status" value="1"/>
</dbReference>
<dbReference type="RefSeq" id="WP_221598026.1">
    <property type="nucleotide sequence ID" value="NZ_JAIGNQ010000002.1"/>
</dbReference>
<reference evidence="3 4" key="1">
    <citation type="submission" date="2021-08" db="EMBL/GenBank/DDBJ databases">
        <title>Comparative Genomics Analysis of the Genus Qipengyuania Reveals Extensive Genetic Diversity and Metabolic Versatility, Including the Description of Fifteen Novel Species.</title>
        <authorList>
            <person name="Liu Y."/>
        </authorList>
    </citation>
    <scope>NUCLEOTIDE SEQUENCE [LARGE SCALE GENOMIC DNA]</scope>
    <source>
        <strain evidence="3 4">GH25</strain>
    </source>
</reference>
<feature type="domain" description="Adenylyl/Guanylyl and SMODS C-terminal sensor" evidence="2">
    <location>
        <begin position="327"/>
        <end position="433"/>
    </location>
</feature>
<dbReference type="Pfam" id="PF18134">
    <property type="entry name" value="AGS_C"/>
    <property type="match status" value="1"/>
</dbReference>
<dbReference type="EMBL" id="JAIGNQ010000002">
    <property type="protein sequence ID" value="MBX7488732.1"/>
    <property type="molecule type" value="Genomic_DNA"/>
</dbReference>
<dbReference type="InterPro" id="IPR040511">
    <property type="entry name" value="AGS_C"/>
</dbReference>
<name>A0ABS7JJM7_9SPHN</name>